<protein>
    <submittedName>
        <fullName evidence="1">Uncharacterized protein</fullName>
    </submittedName>
</protein>
<dbReference type="AlphaFoldDB" id="W0F238"/>
<reference evidence="1 2" key="1">
    <citation type="submission" date="2013-12" db="EMBL/GenBank/DDBJ databases">
        <authorList>
            <consortium name="DOE Joint Genome Institute"/>
            <person name="Eisen J."/>
            <person name="Huntemann M."/>
            <person name="Han J."/>
            <person name="Chen A."/>
            <person name="Kyrpides N."/>
            <person name="Mavromatis K."/>
            <person name="Markowitz V."/>
            <person name="Palaniappan K."/>
            <person name="Ivanova N."/>
            <person name="Schaumberg A."/>
            <person name="Pati A."/>
            <person name="Liolios K."/>
            <person name="Nordberg H.P."/>
            <person name="Cantor M.N."/>
            <person name="Hua S.X."/>
            <person name="Woyke T."/>
        </authorList>
    </citation>
    <scope>NUCLEOTIDE SEQUENCE [LARGE SCALE GENOMIC DNA]</scope>
    <source>
        <strain evidence="2">DSM 19437</strain>
    </source>
</reference>
<name>W0F238_9BACT</name>
<keyword evidence="2" id="KW-1185">Reference proteome</keyword>
<dbReference type="KEGG" id="nso:NIASO_01210"/>
<dbReference type="HOGENOM" id="CLU_2700980_0_0_10"/>
<organism evidence="1 2">
    <name type="scientific">Niabella soli DSM 19437</name>
    <dbReference type="NCBI Taxonomy" id="929713"/>
    <lineage>
        <taxon>Bacteria</taxon>
        <taxon>Pseudomonadati</taxon>
        <taxon>Bacteroidota</taxon>
        <taxon>Chitinophagia</taxon>
        <taxon>Chitinophagales</taxon>
        <taxon>Chitinophagaceae</taxon>
        <taxon>Niabella</taxon>
    </lineage>
</organism>
<proteinExistence type="predicted"/>
<sequence length="73" mass="8249">MLYQKDILDKWTEYAVLKTAAEKGVEKGAEQKSHEVVKNLISKHDFTDEQAASAAGVSVDFVKRIRISLKKKK</sequence>
<dbReference type="EMBL" id="CP007035">
    <property type="protein sequence ID" value="AHF17067.1"/>
    <property type="molecule type" value="Genomic_DNA"/>
</dbReference>
<dbReference type="Proteomes" id="UP000003586">
    <property type="component" value="Chromosome"/>
</dbReference>
<accession>W0F238</accession>
<gene>
    <name evidence="1" type="ORF">NIASO_01210</name>
</gene>
<evidence type="ECO:0000313" key="1">
    <source>
        <dbReference type="EMBL" id="AHF17067.1"/>
    </source>
</evidence>
<dbReference type="STRING" id="929713.NIASO_01210"/>
<evidence type="ECO:0000313" key="2">
    <source>
        <dbReference type="Proteomes" id="UP000003586"/>
    </source>
</evidence>